<feature type="region of interest" description="Disordered" evidence="1">
    <location>
        <begin position="192"/>
        <end position="225"/>
    </location>
</feature>
<accession>A0A1E5L8B6</accession>
<protein>
    <recommendedName>
        <fullName evidence="2">Spore germination GerD central core domain-containing protein</fullName>
    </recommendedName>
</protein>
<proteinExistence type="predicted"/>
<dbReference type="OrthoDB" id="2375836at2"/>
<reference evidence="3 4" key="1">
    <citation type="submission" date="2016-09" db="EMBL/GenBank/DDBJ databases">
        <title>Desulfuribacillus arsenicus sp. nov., an obligately anaerobic, dissimilatory arsenic- and antimonate-reducing bacterium isolated from anoxic sediments.</title>
        <authorList>
            <person name="Abin C.A."/>
            <person name="Hollibaugh J.T."/>
        </authorList>
    </citation>
    <scope>NUCLEOTIDE SEQUENCE [LARGE SCALE GENOMIC DNA]</scope>
    <source>
        <strain evidence="3 4">MLFW-2</strain>
    </source>
</reference>
<gene>
    <name evidence="3" type="ORF">BHU72_14185</name>
</gene>
<dbReference type="Proteomes" id="UP000095255">
    <property type="component" value="Unassembled WGS sequence"/>
</dbReference>
<dbReference type="NCBIfam" id="NF040801">
    <property type="entry name" value="spore_GerD"/>
    <property type="match status" value="1"/>
</dbReference>
<name>A0A1E5L8B6_9FIRM</name>
<dbReference type="InterPro" id="IPR041262">
    <property type="entry name" value="GerD_central"/>
</dbReference>
<evidence type="ECO:0000313" key="3">
    <source>
        <dbReference type="EMBL" id="OEH86366.1"/>
    </source>
</evidence>
<comment type="caution">
    <text evidence="3">The sequence shown here is derived from an EMBL/GenBank/DDBJ whole genome shotgun (WGS) entry which is preliminary data.</text>
</comment>
<organism evidence="3 4">
    <name type="scientific">Desulfuribacillus stibiiarsenatis</name>
    <dbReference type="NCBI Taxonomy" id="1390249"/>
    <lineage>
        <taxon>Bacteria</taxon>
        <taxon>Bacillati</taxon>
        <taxon>Bacillota</taxon>
        <taxon>Desulfuribacillia</taxon>
        <taxon>Desulfuribacillales</taxon>
        <taxon>Desulfuribacillaceae</taxon>
        <taxon>Desulfuribacillus</taxon>
    </lineage>
</organism>
<keyword evidence="4" id="KW-1185">Reference proteome</keyword>
<dbReference type="STRING" id="1390249.BHU72_14185"/>
<feature type="domain" description="Spore germination GerD central core" evidence="2">
    <location>
        <begin position="73"/>
        <end position="183"/>
    </location>
</feature>
<dbReference type="RefSeq" id="WP_069701343.1">
    <property type="nucleotide sequence ID" value="NZ_MJAT01000005.1"/>
</dbReference>
<dbReference type="EMBL" id="MJAT01000005">
    <property type="protein sequence ID" value="OEH86366.1"/>
    <property type="molecule type" value="Genomic_DNA"/>
</dbReference>
<dbReference type="Pfam" id="PF17898">
    <property type="entry name" value="GerD"/>
    <property type="match status" value="1"/>
</dbReference>
<evidence type="ECO:0000313" key="4">
    <source>
        <dbReference type="Proteomes" id="UP000095255"/>
    </source>
</evidence>
<feature type="compositionally biased region" description="Gly residues" evidence="1">
    <location>
        <begin position="208"/>
        <end position="217"/>
    </location>
</feature>
<dbReference type="PROSITE" id="PS51257">
    <property type="entry name" value="PROKAR_LIPOPROTEIN"/>
    <property type="match status" value="1"/>
</dbReference>
<evidence type="ECO:0000259" key="2">
    <source>
        <dbReference type="Pfam" id="PF17898"/>
    </source>
</evidence>
<dbReference type="AlphaFoldDB" id="A0A1E5L8B6"/>
<evidence type="ECO:0000256" key="1">
    <source>
        <dbReference type="SAM" id="MobiDB-lite"/>
    </source>
</evidence>
<sequence>MMNHKKTKSMKIGLALSIITVFLYGCSPAQRPEDSKQNYQDTKQMVVDSLGSKEGREAIKNLLKDPEIKKEIIIEDADVKSAVAESILDPKNRKVLESALKDPKFAADFAKNVQEQHKELLKNLMLDPDYRELMIQVFSEPDFQKMLTEQLKGSAMRKQMQEAAKEAFLTPAARLELMEMLRKIQKEELEIQIKEDAGGGGGEEEGGGGEGGAGSGGEQSASVVM</sequence>